<evidence type="ECO:0000256" key="2">
    <source>
        <dbReference type="ARBA" id="ARBA00024764"/>
    </source>
</evidence>
<protein>
    <recommendedName>
        <fullName evidence="3">UPF0122 protein SAMN04487864_10571</fullName>
    </recommendedName>
</protein>
<dbReference type="Pfam" id="PF04297">
    <property type="entry name" value="UPF0122"/>
    <property type="match status" value="1"/>
</dbReference>
<evidence type="ECO:0000313" key="6">
    <source>
        <dbReference type="Proteomes" id="UP000198943"/>
    </source>
</evidence>
<keyword evidence="4" id="KW-0175">Coiled coil</keyword>
<comment type="similarity">
    <text evidence="1 3">Belongs to the UPF0122 family.</text>
</comment>
<dbReference type="HAMAP" id="MF_00245">
    <property type="entry name" value="UPF0122"/>
    <property type="match status" value="1"/>
</dbReference>
<dbReference type="Proteomes" id="UP000198943">
    <property type="component" value="Unassembled WGS sequence"/>
</dbReference>
<dbReference type="InterPro" id="IPR054831">
    <property type="entry name" value="UPF0122_fam_protein"/>
</dbReference>
<evidence type="ECO:0000256" key="4">
    <source>
        <dbReference type="SAM" id="Coils"/>
    </source>
</evidence>
<dbReference type="NCBIfam" id="NF045758">
    <property type="entry name" value="YlxM"/>
    <property type="match status" value="1"/>
</dbReference>
<evidence type="ECO:0000256" key="3">
    <source>
        <dbReference type="HAMAP-Rule" id="MF_00245"/>
    </source>
</evidence>
<dbReference type="RefSeq" id="WP_093730012.1">
    <property type="nucleotide sequence ID" value="NZ_FMYW01000005.1"/>
</dbReference>
<dbReference type="PANTHER" id="PTHR40083">
    <property type="entry name" value="UPF0122 PROTEIN CBO2450/CLC_2298"/>
    <property type="match status" value="1"/>
</dbReference>
<organism evidence="5 6">
    <name type="scientific">Succiniclasticum ruminis</name>
    <dbReference type="NCBI Taxonomy" id="40841"/>
    <lineage>
        <taxon>Bacteria</taxon>
        <taxon>Bacillati</taxon>
        <taxon>Bacillota</taxon>
        <taxon>Negativicutes</taxon>
        <taxon>Acidaminococcales</taxon>
        <taxon>Acidaminococcaceae</taxon>
        <taxon>Succiniclasticum</taxon>
    </lineage>
</organism>
<dbReference type="EMBL" id="FMYW01000005">
    <property type="protein sequence ID" value="SDC33861.1"/>
    <property type="molecule type" value="Genomic_DNA"/>
</dbReference>
<feature type="coiled-coil region" evidence="4">
    <location>
        <begin position="52"/>
        <end position="79"/>
    </location>
</feature>
<accession>A0A1G6KSV2</accession>
<keyword evidence="6" id="KW-1185">Reference proteome</keyword>
<evidence type="ECO:0000256" key="1">
    <source>
        <dbReference type="ARBA" id="ARBA00008720"/>
    </source>
</evidence>
<dbReference type="InterPro" id="IPR013324">
    <property type="entry name" value="RNA_pol_sigma_r3/r4-like"/>
</dbReference>
<dbReference type="OrthoDB" id="6392at2"/>
<dbReference type="InterPro" id="IPR007394">
    <property type="entry name" value="UPF0122"/>
</dbReference>
<proteinExistence type="inferred from homology"/>
<comment type="function">
    <text evidence="2 3">Might take part in the signal recognition particle (SRP) pathway. This is inferred from the conservation of its genetic proximity to ftsY/ffh. May be a regulatory protein.</text>
</comment>
<gene>
    <name evidence="5" type="ORF">SAMN04487864_10571</name>
</gene>
<dbReference type="AlphaFoldDB" id="A0A1G6KSV2"/>
<dbReference type="PANTHER" id="PTHR40083:SF1">
    <property type="entry name" value="UPF0122 PROTEIN YLXM"/>
    <property type="match status" value="1"/>
</dbReference>
<dbReference type="SUPFAM" id="SSF88659">
    <property type="entry name" value="Sigma3 and sigma4 domains of RNA polymerase sigma factors"/>
    <property type="match status" value="1"/>
</dbReference>
<name>A0A1G6KSV2_9FIRM</name>
<reference evidence="6" key="1">
    <citation type="submission" date="2016-10" db="EMBL/GenBank/DDBJ databases">
        <authorList>
            <person name="Varghese N."/>
            <person name="Submissions S."/>
        </authorList>
    </citation>
    <scope>NUCLEOTIDE SEQUENCE [LARGE SCALE GENOMIC DNA]</scope>
    <source>
        <strain evidence="6">DSM 11005</strain>
    </source>
</reference>
<dbReference type="InterPro" id="IPR036388">
    <property type="entry name" value="WH-like_DNA-bd_sf"/>
</dbReference>
<dbReference type="Gene3D" id="1.10.10.10">
    <property type="entry name" value="Winged helix-like DNA-binding domain superfamily/Winged helix DNA-binding domain"/>
    <property type="match status" value="1"/>
</dbReference>
<sequence>MAATDFNDRIRFGSLYEIYGALLTEKQRQCLELYVCEDYSLAEVAEEMNVSRQAIHDLLKRVEQTLEHYEEMLGFLQRVEKMRMLTVEAEAILDGAAEKHKDIQISRLREILQELNDESR</sequence>
<evidence type="ECO:0000313" key="5">
    <source>
        <dbReference type="EMBL" id="SDC33861.1"/>
    </source>
</evidence>